<dbReference type="InterPro" id="IPR029016">
    <property type="entry name" value="GAF-like_dom_sf"/>
</dbReference>
<evidence type="ECO:0000313" key="2">
    <source>
        <dbReference type="EMBL" id="NHC14696.1"/>
    </source>
</evidence>
<evidence type="ECO:0000313" key="3">
    <source>
        <dbReference type="Proteomes" id="UP000800981"/>
    </source>
</evidence>
<dbReference type="SUPFAM" id="SSF55073">
    <property type="entry name" value="Nucleotide cyclase"/>
    <property type="match status" value="1"/>
</dbReference>
<dbReference type="SUPFAM" id="SSF55781">
    <property type="entry name" value="GAF domain-like"/>
    <property type="match status" value="1"/>
</dbReference>
<sequence>MADKRELFDVVVEFARRATGAFTVEGVLRDLAAAACRVLPVTGAGVMYVDGRRLRFVDASSDSTCEAETAQDVLGQGPCHDAVDAGEAVLEPDLAVGAWRWPEFADRAVAVGMRSVASVPLLARGRAWGALDLYRSAPSPWSEEDLEAARTLADVAVSYVVMAHDRDEAEAAQDALVHAATHDALTGLPNRALLYDRLEHALASAQRRDAPLAVLFLDLNGFKAINDTHGHEVGDQVLVEAAGRLGNALRTEDTLARLGGDEFVILCESLTAGPHGTISEHALAVVTARVRAALEAPLHVAGHDVVLRASIGVATAGPGFDDPDALLRAADSAMYREKVGLDAASWSAQEPSAGPRPDRRGRRRIDLARHAGAAVEAERLPVAEPLG</sequence>
<dbReference type="Proteomes" id="UP000800981">
    <property type="component" value="Unassembled WGS sequence"/>
</dbReference>
<dbReference type="InterPro" id="IPR003018">
    <property type="entry name" value="GAF"/>
</dbReference>
<keyword evidence="3" id="KW-1185">Reference proteome</keyword>
<dbReference type="InterPro" id="IPR043128">
    <property type="entry name" value="Rev_trsase/Diguanyl_cyclase"/>
</dbReference>
<dbReference type="PANTHER" id="PTHR46663:SF2">
    <property type="entry name" value="GGDEF DOMAIN-CONTAINING PROTEIN"/>
    <property type="match status" value="1"/>
</dbReference>
<dbReference type="Pfam" id="PF01590">
    <property type="entry name" value="GAF"/>
    <property type="match status" value="1"/>
</dbReference>
<dbReference type="Gene3D" id="3.30.70.270">
    <property type="match status" value="1"/>
</dbReference>
<dbReference type="InterPro" id="IPR052163">
    <property type="entry name" value="DGC-Regulatory_Protein"/>
</dbReference>
<dbReference type="EMBL" id="JAANNP010000009">
    <property type="protein sequence ID" value="NHC14696.1"/>
    <property type="molecule type" value="Genomic_DNA"/>
</dbReference>
<comment type="caution">
    <text evidence="2">The sequence shown here is derived from an EMBL/GenBank/DDBJ whole genome shotgun (WGS) entry which is preliminary data.</text>
</comment>
<dbReference type="SMART" id="SM00267">
    <property type="entry name" value="GGDEF"/>
    <property type="match status" value="1"/>
</dbReference>
<dbReference type="InterPro" id="IPR000160">
    <property type="entry name" value="GGDEF_dom"/>
</dbReference>
<dbReference type="Pfam" id="PF00990">
    <property type="entry name" value="GGDEF"/>
    <property type="match status" value="1"/>
</dbReference>
<proteinExistence type="predicted"/>
<dbReference type="PANTHER" id="PTHR46663">
    <property type="entry name" value="DIGUANYLATE CYCLASE DGCT-RELATED"/>
    <property type="match status" value="1"/>
</dbReference>
<dbReference type="PROSITE" id="PS50887">
    <property type="entry name" value="GGDEF"/>
    <property type="match status" value="1"/>
</dbReference>
<feature type="domain" description="GGDEF" evidence="1">
    <location>
        <begin position="210"/>
        <end position="351"/>
    </location>
</feature>
<name>A0ABX0GUV5_9ACTN</name>
<gene>
    <name evidence="2" type="ORF">G9H71_12985</name>
</gene>
<evidence type="ECO:0000259" key="1">
    <source>
        <dbReference type="PROSITE" id="PS50887"/>
    </source>
</evidence>
<dbReference type="SMART" id="SM00065">
    <property type="entry name" value="GAF"/>
    <property type="match status" value="1"/>
</dbReference>
<dbReference type="CDD" id="cd01949">
    <property type="entry name" value="GGDEF"/>
    <property type="match status" value="1"/>
</dbReference>
<protein>
    <submittedName>
        <fullName evidence="2">Sensor domain-containing diguanylate cyclase</fullName>
    </submittedName>
</protein>
<dbReference type="InterPro" id="IPR029787">
    <property type="entry name" value="Nucleotide_cyclase"/>
</dbReference>
<dbReference type="NCBIfam" id="TIGR00254">
    <property type="entry name" value="GGDEF"/>
    <property type="match status" value="1"/>
</dbReference>
<accession>A0ABX0GUV5</accession>
<dbReference type="RefSeq" id="WP_166282473.1">
    <property type="nucleotide sequence ID" value="NZ_JAANNP010000009.1"/>
</dbReference>
<dbReference type="Gene3D" id="3.30.450.40">
    <property type="match status" value="1"/>
</dbReference>
<reference evidence="2 3" key="1">
    <citation type="submission" date="2020-03" db="EMBL/GenBank/DDBJ databases">
        <title>Two novel Motilibacter sp.</title>
        <authorList>
            <person name="Liu S."/>
        </authorList>
    </citation>
    <scope>NUCLEOTIDE SEQUENCE [LARGE SCALE GENOMIC DNA]</scope>
    <source>
        <strain evidence="2 3">E257</strain>
    </source>
</reference>
<organism evidence="2 3">
    <name type="scientific">Motilibacter deserti</name>
    <dbReference type="NCBI Taxonomy" id="2714956"/>
    <lineage>
        <taxon>Bacteria</taxon>
        <taxon>Bacillati</taxon>
        <taxon>Actinomycetota</taxon>
        <taxon>Actinomycetes</taxon>
        <taxon>Motilibacterales</taxon>
        <taxon>Motilibacteraceae</taxon>
        <taxon>Motilibacter</taxon>
    </lineage>
</organism>